<evidence type="ECO:0000313" key="1">
    <source>
        <dbReference type="EMBL" id="KZV27802.1"/>
    </source>
</evidence>
<gene>
    <name evidence="1" type="ORF">F511_34199</name>
</gene>
<dbReference type="Proteomes" id="UP000250235">
    <property type="component" value="Unassembled WGS sequence"/>
</dbReference>
<keyword evidence="2" id="KW-1185">Reference proteome</keyword>
<protein>
    <submittedName>
        <fullName evidence="1">Uncharacterized protein</fullName>
    </submittedName>
</protein>
<dbReference type="EMBL" id="KV010289">
    <property type="protein sequence ID" value="KZV27802.1"/>
    <property type="molecule type" value="Genomic_DNA"/>
</dbReference>
<proteinExistence type="predicted"/>
<sequence>MGRVARGGMVKKVAWLAQLSLVPEEDTEATGLTPEAGHPLAMTRYNIYITTALNAYGALPADIPEKPAMAKHMTKAAPKENKLVAMVHVSIWALPTRLTHTVPVAQSPNSTQLVPFSSVRGGSYPLVLMATQYRSRGSRIRKPADTSFYFSKTTYWYHSTTLTIGSQRIPAQHDMYVCSANQTHITTYNKYVRTDRQCKNRTTTASSCNTRLGNSAQSHRHSNILKKISSATQHTAVVQHQHKLYMPNTAVSDHTDGSDNAWLARALETAFVYSDHPLSSQPAQNSSTALTKAVRPFSSQLTRKLSTAFTKLKPLNWIHSHYINKGSAHKLSTTKHNAILTYELAPDLVKSIRRAHKTTPISPSEQPQTASRVNVNRLKTIHKLHGGGGSRLSSSSLESLLIHRMGGILYYSPRSHLWVFGAETTGIPDVPHSVQLRDTSTGLTFPSWFDHPKLVDRPKLFYRPELVYCAKLVYRLELFDYAKLVYRSELVYCPKLLTVLSWFTDLSCLTSMTWRWRSRSRIPKLTAIQLAQSSDLVFPQCDERNEKFCFT</sequence>
<evidence type="ECO:0000313" key="2">
    <source>
        <dbReference type="Proteomes" id="UP000250235"/>
    </source>
</evidence>
<name>A0A2Z7B0G4_9LAMI</name>
<accession>A0A2Z7B0G4</accession>
<dbReference type="AlphaFoldDB" id="A0A2Z7B0G4"/>
<organism evidence="1 2">
    <name type="scientific">Dorcoceras hygrometricum</name>
    <dbReference type="NCBI Taxonomy" id="472368"/>
    <lineage>
        <taxon>Eukaryota</taxon>
        <taxon>Viridiplantae</taxon>
        <taxon>Streptophyta</taxon>
        <taxon>Embryophyta</taxon>
        <taxon>Tracheophyta</taxon>
        <taxon>Spermatophyta</taxon>
        <taxon>Magnoliopsida</taxon>
        <taxon>eudicotyledons</taxon>
        <taxon>Gunneridae</taxon>
        <taxon>Pentapetalae</taxon>
        <taxon>asterids</taxon>
        <taxon>lamiids</taxon>
        <taxon>Lamiales</taxon>
        <taxon>Gesneriaceae</taxon>
        <taxon>Didymocarpoideae</taxon>
        <taxon>Trichosporeae</taxon>
        <taxon>Loxocarpinae</taxon>
        <taxon>Dorcoceras</taxon>
    </lineage>
</organism>
<reference evidence="1 2" key="1">
    <citation type="journal article" date="2015" name="Proc. Natl. Acad. Sci. U.S.A.">
        <title>The resurrection genome of Boea hygrometrica: A blueprint for survival of dehydration.</title>
        <authorList>
            <person name="Xiao L."/>
            <person name="Yang G."/>
            <person name="Zhang L."/>
            <person name="Yang X."/>
            <person name="Zhao S."/>
            <person name="Ji Z."/>
            <person name="Zhou Q."/>
            <person name="Hu M."/>
            <person name="Wang Y."/>
            <person name="Chen M."/>
            <person name="Xu Y."/>
            <person name="Jin H."/>
            <person name="Xiao X."/>
            <person name="Hu G."/>
            <person name="Bao F."/>
            <person name="Hu Y."/>
            <person name="Wan P."/>
            <person name="Li L."/>
            <person name="Deng X."/>
            <person name="Kuang T."/>
            <person name="Xiang C."/>
            <person name="Zhu J.K."/>
            <person name="Oliver M.J."/>
            <person name="He Y."/>
        </authorList>
    </citation>
    <scope>NUCLEOTIDE SEQUENCE [LARGE SCALE GENOMIC DNA]</scope>
    <source>
        <strain evidence="2">cv. XS01</strain>
    </source>
</reference>